<accession>A0A379AQW4</accession>
<dbReference type="EMBL" id="UGSP01000001">
    <property type="protein sequence ID" value="SUB24086.1"/>
    <property type="molecule type" value="Genomic_DNA"/>
</dbReference>
<feature type="signal peptide" evidence="1">
    <location>
        <begin position="1"/>
        <end position="23"/>
    </location>
</feature>
<feature type="chain" id="PRO_5016590022" evidence="1">
    <location>
        <begin position="24"/>
        <end position="262"/>
    </location>
</feature>
<gene>
    <name evidence="2" type="ORF">NCTC11297_01112</name>
</gene>
<proteinExistence type="predicted"/>
<keyword evidence="1" id="KW-0732">Signal</keyword>
<keyword evidence="3" id="KW-1185">Reference proteome</keyword>
<organism evidence="2 3">
    <name type="scientific">Avibacterium avium</name>
    <name type="common">Pasteurella avium</name>
    <dbReference type="NCBI Taxonomy" id="751"/>
    <lineage>
        <taxon>Bacteria</taxon>
        <taxon>Pseudomonadati</taxon>
        <taxon>Pseudomonadota</taxon>
        <taxon>Gammaproteobacteria</taxon>
        <taxon>Pasteurellales</taxon>
        <taxon>Pasteurellaceae</taxon>
        <taxon>Avibacterium</taxon>
    </lineage>
</organism>
<dbReference type="Proteomes" id="UP000255098">
    <property type="component" value="Unassembled WGS sequence"/>
</dbReference>
<dbReference type="AlphaFoldDB" id="A0A379AQW4"/>
<name>A0A379AQW4_AVIAV</name>
<dbReference type="GO" id="GO:0004252">
    <property type="term" value="F:serine-type endopeptidase activity"/>
    <property type="evidence" value="ECO:0007669"/>
    <property type="project" value="InterPro"/>
</dbReference>
<dbReference type="GeneID" id="300133323"/>
<dbReference type="SUPFAM" id="SSF52743">
    <property type="entry name" value="Subtilisin-like"/>
    <property type="match status" value="1"/>
</dbReference>
<dbReference type="RefSeq" id="WP_115249343.1">
    <property type="nucleotide sequence ID" value="NZ_UGSP01000001.1"/>
</dbReference>
<dbReference type="InterPro" id="IPR036852">
    <property type="entry name" value="Peptidase_S8/S53_dom_sf"/>
</dbReference>
<evidence type="ECO:0000256" key="1">
    <source>
        <dbReference type="SAM" id="SignalP"/>
    </source>
</evidence>
<evidence type="ECO:0000313" key="3">
    <source>
        <dbReference type="Proteomes" id="UP000255098"/>
    </source>
</evidence>
<protein>
    <submittedName>
        <fullName evidence="2">Uncharacterized protein</fullName>
    </submittedName>
</protein>
<evidence type="ECO:0000313" key="2">
    <source>
        <dbReference type="EMBL" id="SUB24086.1"/>
    </source>
</evidence>
<reference evidence="2 3" key="1">
    <citation type="submission" date="2018-06" db="EMBL/GenBank/DDBJ databases">
        <authorList>
            <consortium name="Pathogen Informatics"/>
            <person name="Doyle S."/>
        </authorList>
    </citation>
    <scope>NUCLEOTIDE SEQUENCE [LARGE SCALE GENOMIC DNA]</scope>
    <source>
        <strain evidence="3">NCTC 11297</strain>
    </source>
</reference>
<sequence>MNIRFTPIAMAVALALHSPLLFSLDRQSAVEKLKDLAENSPSEVDWQDTDRTATSDFVKLARAILVDTGLDLRSFNEREIYPEEIIEDKDPPDGFRVTTEFSPNKEYPDRYDFERFFYDLHGTEMARILLNTAQHGQIYAVQRLGLTDSDWTRRLPATKAANEQLKAQTKEYAPVIAHIWNEEIADRDLESPYLQYIEERWKQYGDKVAEIAQQGSLQLFATGNDHTQYPDNPYTSVLALLDFNDYTSLRTNLKDKVKQSAT</sequence>
<dbReference type="GO" id="GO:0006508">
    <property type="term" value="P:proteolysis"/>
    <property type="evidence" value="ECO:0007669"/>
    <property type="project" value="InterPro"/>
</dbReference>